<dbReference type="Gene3D" id="2.120.10.30">
    <property type="entry name" value="TolB, C-terminal domain"/>
    <property type="match status" value="1"/>
</dbReference>
<sequence>MSVYSIAIDKYGKIWTTEVGTRFSTFEAANPVGTVKVYYQVGNDQAQGIATDDNGDIFIAGSLYRSVVGHYKQVFTDGAFTGIAFVGNYRVGNGPTGVAVDGRGNVWATNYNDSTVSKITLASLPANA</sequence>
<name>A0A433ZZT0_9FLAO</name>
<reference evidence="2" key="1">
    <citation type="journal article" date="2019" name="Syst. Appl. Microbiol.">
        <title>Flavobacterium circumlabens sp. nov. and Flavobacterium cupreum sp. nov., two psychrotrophic species isolated from Antarctic environmental samples.</title>
        <authorList>
            <person name="Kralova S."/>
            <person name="Busse H.-J."/>
            <person name="Svec P."/>
            <person name="Maslanova I."/>
            <person name="Stankova E."/>
            <person name="Bartak M."/>
            <person name="Sedlacek I."/>
        </authorList>
    </citation>
    <scope>NUCLEOTIDE SEQUENCE [LARGE SCALE GENOMIC DNA]</scope>
    <source>
        <strain evidence="2">CCM 8825</strain>
    </source>
</reference>
<dbReference type="EMBL" id="QWDM01000106">
    <property type="protein sequence ID" value="RUT67639.1"/>
    <property type="molecule type" value="Genomic_DNA"/>
</dbReference>
<dbReference type="InterPro" id="IPR011042">
    <property type="entry name" value="6-blade_b-propeller_TolB-like"/>
</dbReference>
<gene>
    <name evidence="1" type="ORF">D0817_25390</name>
</gene>
<dbReference type="AlphaFoldDB" id="A0A433ZZT0"/>
<keyword evidence="2" id="KW-1185">Reference proteome</keyword>
<comment type="caution">
    <text evidence="1">The sequence shown here is derived from an EMBL/GenBank/DDBJ whole genome shotgun (WGS) entry which is preliminary data.</text>
</comment>
<evidence type="ECO:0008006" key="3">
    <source>
        <dbReference type="Google" id="ProtNLM"/>
    </source>
</evidence>
<evidence type="ECO:0000313" key="1">
    <source>
        <dbReference type="EMBL" id="RUT67639.1"/>
    </source>
</evidence>
<dbReference type="SUPFAM" id="SSF63829">
    <property type="entry name" value="Calcium-dependent phosphotriesterase"/>
    <property type="match status" value="1"/>
</dbReference>
<feature type="non-terminal residue" evidence="1">
    <location>
        <position position="128"/>
    </location>
</feature>
<evidence type="ECO:0000313" key="2">
    <source>
        <dbReference type="Proteomes" id="UP000288102"/>
    </source>
</evidence>
<protein>
    <recommendedName>
        <fullName evidence="3">SMP-30/Gluconolactonase/LRE-like region domain-containing protein</fullName>
    </recommendedName>
</protein>
<proteinExistence type="predicted"/>
<dbReference type="Proteomes" id="UP000288102">
    <property type="component" value="Unassembled WGS sequence"/>
</dbReference>
<organism evidence="1 2">
    <name type="scientific">Flavobacterium cupreum</name>
    <dbReference type="NCBI Taxonomy" id="2133766"/>
    <lineage>
        <taxon>Bacteria</taxon>
        <taxon>Pseudomonadati</taxon>
        <taxon>Bacteroidota</taxon>
        <taxon>Flavobacteriia</taxon>
        <taxon>Flavobacteriales</taxon>
        <taxon>Flavobacteriaceae</taxon>
        <taxon>Flavobacterium</taxon>
    </lineage>
</organism>
<accession>A0A433ZZT0</accession>